<name>A0ABW5RJQ4_9MICO</name>
<comment type="caution">
    <text evidence="1">The sequence shown here is derived from an EMBL/GenBank/DDBJ whole genome shotgun (WGS) entry which is preliminary data.</text>
</comment>
<keyword evidence="2" id="KW-1185">Reference proteome</keyword>
<sequence>MPVKSTVLGPGKLLIGDITTTTKAEEFATQCTKTRLKPSTKTDDALIVLSGDSIPGSQTTTWELEATIIQDYDTGNLAEFCMTHAGKQVPFEFTPANGAKRMYKGELVLRPFDIGGDVGKRNTSDVSFPLVGDPKPTNANE</sequence>
<proteinExistence type="predicted"/>
<dbReference type="RefSeq" id="WP_159421390.1">
    <property type="nucleotide sequence ID" value="NZ_JBHUNF010000004.1"/>
</dbReference>
<organism evidence="1 2">
    <name type="scientific">Gulosibacter bifidus</name>
    <dbReference type="NCBI Taxonomy" id="272239"/>
    <lineage>
        <taxon>Bacteria</taxon>
        <taxon>Bacillati</taxon>
        <taxon>Actinomycetota</taxon>
        <taxon>Actinomycetes</taxon>
        <taxon>Micrococcales</taxon>
        <taxon>Microbacteriaceae</taxon>
        <taxon>Gulosibacter</taxon>
    </lineage>
</organism>
<dbReference type="EMBL" id="JBHUNF010000004">
    <property type="protein sequence ID" value="MFD2674990.1"/>
    <property type="molecule type" value="Genomic_DNA"/>
</dbReference>
<protein>
    <recommendedName>
        <fullName evidence="3">Phage tail protein</fullName>
    </recommendedName>
</protein>
<reference evidence="2" key="1">
    <citation type="journal article" date="2019" name="Int. J. Syst. Evol. Microbiol.">
        <title>The Global Catalogue of Microorganisms (GCM) 10K type strain sequencing project: providing services to taxonomists for standard genome sequencing and annotation.</title>
        <authorList>
            <consortium name="The Broad Institute Genomics Platform"/>
            <consortium name="The Broad Institute Genome Sequencing Center for Infectious Disease"/>
            <person name="Wu L."/>
            <person name="Ma J."/>
        </authorList>
    </citation>
    <scope>NUCLEOTIDE SEQUENCE [LARGE SCALE GENOMIC DNA]</scope>
    <source>
        <strain evidence="2">TISTR 1511</strain>
    </source>
</reference>
<evidence type="ECO:0008006" key="3">
    <source>
        <dbReference type="Google" id="ProtNLM"/>
    </source>
</evidence>
<dbReference type="Proteomes" id="UP001597453">
    <property type="component" value="Unassembled WGS sequence"/>
</dbReference>
<evidence type="ECO:0000313" key="1">
    <source>
        <dbReference type="EMBL" id="MFD2674990.1"/>
    </source>
</evidence>
<evidence type="ECO:0000313" key="2">
    <source>
        <dbReference type="Proteomes" id="UP001597453"/>
    </source>
</evidence>
<accession>A0ABW5RJQ4</accession>
<gene>
    <name evidence="1" type="ORF">ACFSUQ_06740</name>
</gene>